<dbReference type="AlphaFoldDB" id="A0A4R6U0Y2"/>
<accession>A0A4R6U0Y2</accession>
<dbReference type="InterPro" id="IPR005569">
    <property type="entry name" value="Arc_DNA-bd_dom"/>
</dbReference>
<dbReference type="Gene3D" id="1.10.1220.10">
    <property type="entry name" value="Met repressor-like"/>
    <property type="match status" value="1"/>
</dbReference>
<keyword evidence="3" id="KW-1185">Reference proteome</keyword>
<dbReference type="OrthoDB" id="6890552at2"/>
<dbReference type="RefSeq" id="WP_101496720.1">
    <property type="nucleotide sequence ID" value="NZ_LNJZ01000007.1"/>
</dbReference>
<reference evidence="2 3" key="1">
    <citation type="submission" date="2019-03" db="EMBL/GenBank/DDBJ databases">
        <title>Genomic Encyclopedia of Type Strains, Phase IV (KMG-IV): sequencing the most valuable type-strain genomes for metagenomic binning, comparative biology and taxonomic classification.</title>
        <authorList>
            <person name="Goeker M."/>
        </authorList>
    </citation>
    <scope>NUCLEOTIDE SEQUENCE [LARGE SCALE GENOMIC DNA]</scope>
    <source>
        <strain evidence="2 3">DSM 28679</strain>
    </source>
</reference>
<name>A0A4R6U0Y2_9GAMM</name>
<dbReference type="SUPFAM" id="SSF47598">
    <property type="entry name" value="Ribbon-helix-helix"/>
    <property type="match status" value="1"/>
</dbReference>
<dbReference type="EMBL" id="SNYK01000001">
    <property type="protein sequence ID" value="TDQ40008.1"/>
    <property type="molecule type" value="Genomic_DNA"/>
</dbReference>
<sequence length="107" mass="12501">MSTAKKATFTSSRSADKFVVRFPDDMRDRIAEVAKHNHRSMNSEIVARLETSLKQDQVMDYNNPVALDENEITVHERELLQRFRQLTQRQQNALLALIAYDLEQHND</sequence>
<comment type="caution">
    <text evidence="2">The sequence shown here is derived from an EMBL/GenBank/DDBJ whole genome shotgun (WGS) entry which is preliminary data.</text>
</comment>
<gene>
    <name evidence="2" type="ORF">DFQ45_101140</name>
</gene>
<dbReference type="GO" id="GO:0006355">
    <property type="term" value="P:regulation of DNA-templated transcription"/>
    <property type="evidence" value="ECO:0007669"/>
    <property type="project" value="InterPro"/>
</dbReference>
<dbReference type="GO" id="GO:0003677">
    <property type="term" value="F:DNA binding"/>
    <property type="evidence" value="ECO:0007669"/>
    <property type="project" value="InterPro"/>
</dbReference>
<dbReference type="InterPro" id="IPR010985">
    <property type="entry name" value="Ribbon_hlx_hlx"/>
</dbReference>
<organism evidence="2 3">
    <name type="scientific">Thiopseudomonas denitrificans</name>
    <dbReference type="NCBI Taxonomy" id="1501432"/>
    <lineage>
        <taxon>Bacteria</taxon>
        <taxon>Pseudomonadati</taxon>
        <taxon>Pseudomonadota</taxon>
        <taxon>Gammaproteobacteria</taxon>
        <taxon>Pseudomonadales</taxon>
        <taxon>Pseudomonadaceae</taxon>
        <taxon>Thiopseudomonas</taxon>
    </lineage>
</organism>
<feature type="domain" description="Arc-like DNA binding" evidence="1">
    <location>
        <begin position="12"/>
        <end position="56"/>
    </location>
</feature>
<protein>
    <submittedName>
        <fullName evidence="2">Arc-like DNA binding dprotein</fullName>
    </submittedName>
</protein>
<evidence type="ECO:0000313" key="3">
    <source>
        <dbReference type="Proteomes" id="UP000294575"/>
    </source>
</evidence>
<dbReference type="Proteomes" id="UP000294575">
    <property type="component" value="Unassembled WGS sequence"/>
</dbReference>
<dbReference type="InterPro" id="IPR013321">
    <property type="entry name" value="Arc_rbn_hlx_hlx"/>
</dbReference>
<proteinExistence type="predicted"/>
<evidence type="ECO:0000259" key="1">
    <source>
        <dbReference type="Pfam" id="PF03869"/>
    </source>
</evidence>
<dbReference type="Pfam" id="PF03869">
    <property type="entry name" value="Arc"/>
    <property type="match status" value="1"/>
</dbReference>
<evidence type="ECO:0000313" key="2">
    <source>
        <dbReference type="EMBL" id="TDQ40008.1"/>
    </source>
</evidence>